<name>A0A844X8T0_9SPHN</name>
<evidence type="ECO:0000313" key="3">
    <source>
        <dbReference type="EMBL" id="MWV26376.1"/>
    </source>
</evidence>
<dbReference type="AlphaFoldDB" id="A0A844X8T0"/>
<dbReference type="EMBL" id="WUBR01000001">
    <property type="protein sequence ID" value="MWV26376.1"/>
    <property type="molecule type" value="Genomic_DNA"/>
</dbReference>
<protein>
    <submittedName>
        <fullName evidence="3">Uncharacterized protein</fullName>
    </submittedName>
</protein>
<proteinExistence type="predicted"/>
<organism evidence="3 4">
    <name type="scientific">Aurantiacibacter rhizosphaerae</name>
    <dbReference type="NCBI Taxonomy" id="2691582"/>
    <lineage>
        <taxon>Bacteria</taxon>
        <taxon>Pseudomonadati</taxon>
        <taxon>Pseudomonadota</taxon>
        <taxon>Alphaproteobacteria</taxon>
        <taxon>Sphingomonadales</taxon>
        <taxon>Erythrobacteraceae</taxon>
        <taxon>Aurantiacibacter</taxon>
    </lineage>
</organism>
<evidence type="ECO:0000313" key="4">
    <source>
        <dbReference type="Proteomes" id="UP000461409"/>
    </source>
</evidence>
<evidence type="ECO:0000256" key="2">
    <source>
        <dbReference type="SAM" id="SignalP"/>
    </source>
</evidence>
<keyword evidence="4" id="KW-1185">Reference proteome</keyword>
<feature type="chain" id="PRO_5033000332" evidence="2">
    <location>
        <begin position="24"/>
        <end position="148"/>
    </location>
</feature>
<feature type="region of interest" description="Disordered" evidence="1">
    <location>
        <begin position="27"/>
        <end position="54"/>
    </location>
</feature>
<feature type="compositionally biased region" description="Low complexity" evidence="1">
    <location>
        <begin position="32"/>
        <end position="42"/>
    </location>
</feature>
<dbReference type="Proteomes" id="UP000461409">
    <property type="component" value="Unassembled WGS sequence"/>
</dbReference>
<comment type="caution">
    <text evidence="3">The sequence shown here is derived from an EMBL/GenBank/DDBJ whole genome shotgun (WGS) entry which is preliminary data.</text>
</comment>
<accession>A0A844X8T0</accession>
<keyword evidence="2" id="KW-0732">Signal</keyword>
<reference evidence="3 4" key="1">
    <citation type="submission" date="2019-12" db="EMBL/GenBank/DDBJ databases">
        <authorList>
            <person name="Lee S.D."/>
        </authorList>
    </citation>
    <scope>NUCLEOTIDE SEQUENCE [LARGE SCALE GENOMIC DNA]</scope>
    <source>
        <strain evidence="3 4">GH3-10</strain>
    </source>
</reference>
<evidence type="ECO:0000256" key="1">
    <source>
        <dbReference type="SAM" id="MobiDB-lite"/>
    </source>
</evidence>
<reference evidence="3 4" key="2">
    <citation type="submission" date="2020-02" db="EMBL/GenBank/DDBJ databases">
        <title>Erythrobacter dongmakensis sp. nov., isolated from a tidal mudflat.</title>
        <authorList>
            <person name="Kim I.S."/>
        </authorList>
    </citation>
    <scope>NUCLEOTIDE SEQUENCE [LARGE SCALE GENOMIC DNA]</scope>
    <source>
        <strain evidence="3 4">GH3-10</strain>
    </source>
</reference>
<gene>
    <name evidence="3" type="ORF">GRF63_00525</name>
</gene>
<sequence>MTMRLMNYTLLALPLALAISACGADHTEENQEAQTEAATLEQPGFDGTPATPEEARTEALELAGHLAAGDLSVSEAEIVLNDLSTLINDHIGDFPAETRVNLTQDIESAQSALESDYMQGVAEAAAQIENRITGADSTATADTAAAAE</sequence>
<feature type="signal peptide" evidence="2">
    <location>
        <begin position="1"/>
        <end position="23"/>
    </location>
</feature>
<dbReference type="PROSITE" id="PS51257">
    <property type="entry name" value="PROKAR_LIPOPROTEIN"/>
    <property type="match status" value="1"/>
</dbReference>
<dbReference type="RefSeq" id="WP_160484076.1">
    <property type="nucleotide sequence ID" value="NZ_WUBR01000001.1"/>
</dbReference>